<dbReference type="Pfam" id="PF01636">
    <property type="entry name" value="APH"/>
    <property type="match status" value="1"/>
</dbReference>
<dbReference type="PANTHER" id="PTHR21310">
    <property type="entry name" value="AMINOGLYCOSIDE PHOSPHOTRANSFERASE-RELATED-RELATED"/>
    <property type="match status" value="1"/>
</dbReference>
<dbReference type="Gene3D" id="3.90.1200.10">
    <property type="match status" value="1"/>
</dbReference>
<dbReference type="PANTHER" id="PTHR21310:SF40">
    <property type="entry name" value="AMINOGLYCOSIDE PHOSPHOTRANSFERASE DOMAIN-CONTAINING PROTEIN-RELATED"/>
    <property type="match status" value="1"/>
</dbReference>
<dbReference type="EMBL" id="DMND01000128">
    <property type="protein sequence ID" value="HAN27877.1"/>
    <property type="molecule type" value="Genomic_DNA"/>
</dbReference>
<dbReference type="GO" id="GO:0016740">
    <property type="term" value="F:transferase activity"/>
    <property type="evidence" value="ECO:0007669"/>
    <property type="project" value="UniProtKB-KW"/>
</dbReference>
<keyword evidence="2" id="KW-0808">Transferase</keyword>
<name>A0A3C1KMI0_9GAMM</name>
<dbReference type="Gene3D" id="3.30.200.20">
    <property type="entry name" value="Phosphorylase Kinase, domain 1"/>
    <property type="match status" value="1"/>
</dbReference>
<proteinExistence type="predicted"/>
<reference evidence="2 3" key="1">
    <citation type="journal article" date="2018" name="Nat. Biotechnol.">
        <title>A standardized bacterial taxonomy based on genome phylogeny substantially revises the tree of life.</title>
        <authorList>
            <person name="Parks D.H."/>
            <person name="Chuvochina M."/>
            <person name="Waite D.W."/>
            <person name="Rinke C."/>
            <person name="Skarshewski A."/>
            <person name="Chaumeil P.A."/>
            <person name="Hugenholtz P."/>
        </authorList>
    </citation>
    <scope>NUCLEOTIDE SEQUENCE [LARGE SCALE GENOMIC DNA]</scope>
    <source>
        <strain evidence="2">UBA9158</strain>
    </source>
</reference>
<dbReference type="CDD" id="cd05154">
    <property type="entry name" value="ACAD10_11_N-like"/>
    <property type="match status" value="1"/>
</dbReference>
<feature type="domain" description="Aminoglycoside phosphotransferase" evidence="1">
    <location>
        <begin position="28"/>
        <end position="172"/>
    </location>
</feature>
<organism evidence="2 3">
    <name type="scientific">Haliea salexigens</name>
    <dbReference type="NCBI Taxonomy" id="287487"/>
    <lineage>
        <taxon>Bacteria</taxon>
        <taxon>Pseudomonadati</taxon>
        <taxon>Pseudomonadota</taxon>
        <taxon>Gammaproteobacteria</taxon>
        <taxon>Cellvibrionales</taxon>
        <taxon>Halieaceae</taxon>
        <taxon>Haliea</taxon>
    </lineage>
</organism>
<dbReference type="InterPro" id="IPR011009">
    <property type="entry name" value="Kinase-like_dom_sf"/>
</dbReference>
<accession>A0A3C1KMI0</accession>
<dbReference type="Proteomes" id="UP000259273">
    <property type="component" value="Unassembled WGS sequence"/>
</dbReference>
<dbReference type="SUPFAM" id="SSF56112">
    <property type="entry name" value="Protein kinase-like (PK-like)"/>
    <property type="match status" value="1"/>
</dbReference>
<evidence type="ECO:0000313" key="2">
    <source>
        <dbReference type="EMBL" id="HAN27877.1"/>
    </source>
</evidence>
<feature type="non-terminal residue" evidence="2">
    <location>
        <position position="180"/>
    </location>
</feature>
<protein>
    <submittedName>
        <fullName evidence="2">Phosphotransferase family protein</fullName>
    </submittedName>
</protein>
<gene>
    <name evidence="2" type="ORF">DCP75_09190</name>
</gene>
<sequence>MSAGHPFDAPLASWIEAETGLKGARVSRALSGGNANLTLLLATDDGPLVLRTPPENAISATSHRGIEREATVLRAIQGHVKAPRVVGWCEDAAVIGRPFLLVSHVDGEAITDTLPATYPATAASVNRLGEDLIDELAAIHRAPWQTIGLERLGNPQSFLERQITRWRAARAESPARDLPL</sequence>
<dbReference type="InterPro" id="IPR041726">
    <property type="entry name" value="ACAD10_11_N"/>
</dbReference>
<evidence type="ECO:0000259" key="1">
    <source>
        <dbReference type="Pfam" id="PF01636"/>
    </source>
</evidence>
<dbReference type="InterPro" id="IPR051678">
    <property type="entry name" value="AGP_Transferase"/>
</dbReference>
<dbReference type="InterPro" id="IPR002575">
    <property type="entry name" value="Aminoglycoside_PTrfase"/>
</dbReference>
<evidence type="ECO:0000313" key="3">
    <source>
        <dbReference type="Proteomes" id="UP000259273"/>
    </source>
</evidence>
<dbReference type="AlphaFoldDB" id="A0A3C1KMI0"/>
<comment type="caution">
    <text evidence="2">The sequence shown here is derived from an EMBL/GenBank/DDBJ whole genome shotgun (WGS) entry which is preliminary data.</text>
</comment>